<dbReference type="Proteomes" id="UP000298653">
    <property type="component" value="Chromosome"/>
</dbReference>
<evidence type="ECO:0000313" key="1">
    <source>
        <dbReference type="EMBL" id="QCP33927.1"/>
    </source>
</evidence>
<dbReference type="OrthoDB" id="1680906at2"/>
<dbReference type="KEGG" id="arf:AR1Y2_0473"/>
<dbReference type="InterPro" id="IPR015231">
    <property type="entry name" value="DUF1934"/>
</dbReference>
<proteinExistence type="predicted"/>
<evidence type="ECO:0000313" key="2">
    <source>
        <dbReference type="Proteomes" id="UP000298653"/>
    </source>
</evidence>
<sequence length="150" mass="16754">MKKEVIINISGLQLDVSSEEPIELMTTGAYYLKNGKHYIMYDELTDDSQIVKNRLKISPKVVEVTKKGASSSHMVFERGKENLTYYDTPFGSLLLGINTSKIDLQETEDSMALHIDYGLSINSDHISDCSIDVSIASKNTEHKDCANCTQ</sequence>
<gene>
    <name evidence="1" type="ORF">AR1Y2_0473</name>
</gene>
<accession>A0A4P8IBR3</accession>
<dbReference type="SUPFAM" id="SSF50814">
    <property type="entry name" value="Lipocalins"/>
    <property type="match status" value="1"/>
</dbReference>
<dbReference type="Gene3D" id="2.40.128.20">
    <property type="match status" value="1"/>
</dbReference>
<name>A0A4P8IBR3_9FIRM</name>
<organism evidence="1 2">
    <name type="scientific">Anaerostipes rhamnosivorans</name>
    <dbReference type="NCBI Taxonomy" id="1229621"/>
    <lineage>
        <taxon>Bacteria</taxon>
        <taxon>Bacillati</taxon>
        <taxon>Bacillota</taxon>
        <taxon>Clostridia</taxon>
        <taxon>Lachnospirales</taxon>
        <taxon>Lachnospiraceae</taxon>
        <taxon>Anaerostipes</taxon>
    </lineage>
</organism>
<dbReference type="EMBL" id="CP040058">
    <property type="protein sequence ID" value="QCP33927.1"/>
    <property type="molecule type" value="Genomic_DNA"/>
</dbReference>
<dbReference type="InterPro" id="IPR012674">
    <property type="entry name" value="Calycin"/>
</dbReference>
<keyword evidence="2" id="KW-1185">Reference proteome</keyword>
<dbReference type="RefSeq" id="WP_137327532.1">
    <property type="nucleotide sequence ID" value="NZ_CP040058.1"/>
</dbReference>
<reference evidence="1 2" key="1">
    <citation type="submission" date="2019-05" db="EMBL/GenBank/DDBJ databases">
        <title>Complete genome sequencing of Anaerostipes rhamnosivorans.</title>
        <authorList>
            <person name="Bui T.P.N."/>
            <person name="de Vos W.M."/>
        </authorList>
    </citation>
    <scope>NUCLEOTIDE SEQUENCE [LARGE SCALE GENOMIC DNA]</scope>
    <source>
        <strain evidence="1 2">1y2</strain>
    </source>
</reference>
<dbReference type="AlphaFoldDB" id="A0A4P8IBR3"/>
<dbReference type="Pfam" id="PF09148">
    <property type="entry name" value="DUF1934"/>
    <property type="match status" value="1"/>
</dbReference>
<protein>
    <submittedName>
        <fullName evidence="1">DUF1934 domain-containing protein</fullName>
    </submittedName>
</protein>